<dbReference type="Pfam" id="PF09949">
    <property type="entry name" value="APP1_cat"/>
    <property type="match status" value="1"/>
</dbReference>
<dbReference type="PANTHER" id="PTHR28208:SF3">
    <property type="entry name" value="PHOSPHATIDATE PHOSPHATASE APP1"/>
    <property type="match status" value="1"/>
</dbReference>
<gene>
    <name evidence="2" type="ORF">MNR06_03665</name>
</gene>
<evidence type="ECO:0000313" key="3">
    <source>
        <dbReference type="Proteomes" id="UP000830116"/>
    </source>
</evidence>
<dbReference type="Proteomes" id="UP000830116">
    <property type="component" value="Chromosome"/>
</dbReference>
<dbReference type="EMBL" id="CP093442">
    <property type="protein sequence ID" value="UOF02051.1"/>
    <property type="molecule type" value="Genomic_DNA"/>
</dbReference>
<dbReference type="PANTHER" id="PTHR28208">
    <property type="entry name" value="PHOSPHATIDATE PHOSPHATASE APP1"/>
    <property type="match status" value="1"/>
</dbReference>
<accession>A0ABY4CE67</accession>
<organism evidence="2 3">
    <name type="scientific">Bdellovibrio reynosensis</name>
    <dbReference type="NCBI Taxonomy" id="2835041"/>
    <lineage>
        <taxon>Bacteria</taxon>
        <taxon>Pseudomonadati</taxon>
        <taxon>Bdellovibrionota</taxon>
        <taxon>Bdellovibrionia</taxon>
        <taxon>Bdellovibrionales</taxon>
        <taxon>Pseudobdellovibrionaceae</taxon>
        <taxon>Bdellovibrio</taxon>
    </lineage>
</organism>
<dbReference type="RefSeq" id="WP_243538669.1">
    <property type="nucleotide sequence ID" value="NZ_CP093442.1"/>
</dbReference>
<evidence type="ECO:0000313" key="2">
    <source>
        <dbReference type="EMBL" id="UOF02051.1"/>
    </source>
</evidence>
<dbReference type="InterPro" id="IPR019236">
    <property type="entry name" value="APP1_cat"/>
</dbReference>
<keyword evidence="3" id="KW-1185">Reference proteome</keyword>
<sequence>MKNWIALVILLLGFTAEARTLLVSDVDDTIKLAHVKDITEAIRFSRDDVSRFAGMNALYDLIVNDQPDLEIVYLSNAPNWLMGNTHRRFLLNGKFPSGTYIPRTDLSADFHKLTHLRRLINEVKPDKVILLGDNGERDAEFYNKISLEFAHKPIQFYQFIRIVYSNNFMDFQAARPLGQQVGFVTPLEVSFELEKAGLLTSSSVQWMIDNFAQSILMAPSYSAGASSFMANGDVVFPYFVNCRDLAWSWDDSLSRFAIMKDVKGRIFDRCKLKP</sequence>
<name>A0ABY4CE67_9BACT</name>
<feature type="domain" description="Phosphatidate phosphatase APP1 catalytic" evidence="1">
    <location>
        <begin position="22"/>
        <end position="152"/>
    </location>
</feature>
<protein>
    <submittedName>
        <fullName evidence="2">DUF2183 domain-containing protein</fullName>
    </submittedName>
</protein>
<proteinExistence type="predicted"/>
<dbReference type="InterPro" id="IPR052935">
    <property type="entry name" value="Mg2+_PAP"/>
</dbReference>
<reference evidence="2" key="1">
    <citation type="submission" date="2022-03" db="EMBL/GenBank/DDBJ databases">
        <title>Genome Identification and Characterization of new species Bdellovibrio reynosense LBG001 sp. nov. from a Mexico soil sample.</title>
        <authorList>
            <person name="Camilli A."/>
            <person name="Ajao Y."/>
            <person name="Guo X."/>
        </authorList>
    </citation>
    <scope>NUCLEOTIDE SEQUENCE</scope>
    <source>
        <strain evidence="2">LBG001</strain>
    </source>
</reference>
<evidence type="ECO:0000259" key="1">
    <source>
        <dbReference type="Pfam" id="PF09949"/>
    </source>
</evidence>